<dbReference type="Pfam" id="PF16355">
    <property type="entry name" value="DUF4982"/>
    <property type="match status" value="1"/>
</dbReference>
<dbReference type="InterPro" id="IPR006104">
    <property type="entry name" value="Glyco_hydro_2_N"/>
</dbReference>
<name>A0A9D1H3X4_9FIRM</name>
<evidence type="ECO:0000313" key="9">
    <source>
        <dbReference type="EMBL" id="HIT85212.1"/>
    </source>
</evidence>
<feature type="domain" description="Glycoside hydrolase family 2 immunoglobulin-like beta-sandwich" evidence="4">
    <location>
        <begin position="205"/>
        <end position="304"/>
    </location>
</feature>
<dbReference type="SUPFAM" id="SSF49303">
    <property type="entry name" value="beta-Galactosidase/glucuronidase domain"/>
    <property type="match status" value="1"/>
</dbReference>
<dbReference type="InterPro" id="IPR017853">
    <property type="entry name" value="GH"/>
</dbReference>
<dbReference type="InterPro" id="IPR008979">
    <property type="entry name" value="Galactose-bd-like_sf"/>
</dbReference>
<feature type="domain" description="Glycoside hydrolase family 2 catalytic" evidence="5">
    <location>
        <begin position="311"/>
        <end position="388"/>
    </location>
</feature>
<dbReference type="InterPro" id="IPR040605">
    <property type="entry name" value="Glyco_hydro2_dom5"/>
</dbReference>
<keyword evidence="2" id="KW-0378">Hydrolase</keyword>
<dbReference type="InterPro" id="IPR006103">
    <property type="entry name" value="Glyco_hydro_2_cat"/>
</dbReference>
<comment type="caution">
    <text evidence="9">The sequence shown here is derived from an EMBL/GenBank/DDBJ whole genome shotgun (WGS) entry which is preliminary data.</text>
</comment>
<dbReference type="Pfam" id="PF18565">
    <property type="entry name" value="Glyco_hydro2_C5"/>
    <property type="match status" value="1"/>
</dbReference>
<dbReference type="Pfam" id="PF02837">
    <property type="entry name" value="Glyco_hydro_2_N"/>
    <property type="match status" value="1"/>
</dbReference>
<feature type="domain" description="Glycosyl hydrolases family 2 sugar binding" evidence="6">
    <location>
        <begin position="94"/>
        <end position="183"/>
    </location>
</feature>
<dbReference type="Pfam" id="PF02836">
    <property type="entry name" value="Glyco_hydro_2_C"/>
    <property type="match status" value="2"/>
</dbReference>
<dbReference type="InterPro" id="IPR006102">
    <property type="entry name" value="Ig-like_GH2"/>
</dbReference>
<evidence type="ECO:0000259" key="6">
    <source>
        <dbReference type="Pfam" id="PF02837"/>
    </source>
</evidence>
<dbReference type="Gene3D" id="2.60.40.10">
    <property type="entry name" value="Immunoglobulins"/>
    <property type="match status" value="3"/>
</dbReference>
<dbReference type="PANTHER" id="PTHR42732">
    <property type="entry name" value="BETA-GALACTOSIDASE"/>
    <property type="match status" value="1"/>
</dbReference>
<feature type="domain" description="Glycoside hydrolase family 2" evidence="8">
    <location>
        <begin position="706"/>
        <end position="788"/>
    </location>
</feature>
<evidence type="ECO:0000259" key="7">
    <source>
        <dbReference type="Pfam" id="PF16355"/>
    </source>
</evidence>
<dbReference type="SUPFAM" id="SSF49785">
    <property type="entry name" value="Galactose-binding domain-like"/>
    <property type="match status" value="1"/>
</dbReference>
<evidence type="ECO:0000259" key="8">
    <source>
        <dbReference type="Pfam" id="PF18565"/>
    </source>
</evidence>
<protein>
    <submittedName>
        <fullName evidence="9">DUF4982 domain-containing protein</fullName>
    </submittedName>
</protein>
<dbReference type="InterPro" id="IPR051913">
    <property type="entry name" value="GH2_Domain-Containing"/>
</dbReference>
<dbReference type="Pfam" id="PF00703">
    <property type="entry name" value="Glyco_hydro_2"/>
    <property type="match status" value="1"/>
</dbReference>
<dbReference type="InterPro" id="IPR036156">
    <property type="entry name" value="Beta-gal/glucu_dom_sf"/>
</dbReference>
<keyword evidence="3" id="KW-0326">Glycosidase</keyword>
<sequence>MNIMLDNEWRFFEGDPAPHDPADGWGGAKARAYSNGAAAVDFDDSGWREICLPHDFVSEKKYCFDSAAGSDMGDIPEMESIDSRLFAGGCLEGGAAWYRKKFRLPQGCGNKRVYIHFGGVYRNSTVYLNQYYVGAHASGYGSFYYDITDFVDYGGENVIAVRVDASGREGWWYEGGGIYRHVYLEVADAVHIGPHSLFAYAENVNTETRSAVFNVRFEALNKTTEAVMIRAVTEIISPQGDTVAENEEELTVPAWDASRAECTFAVQKSELWDLDNTDKLYTAAVSLYAGDLLLDSAAVKFGVRDMRFDADSGFFLNGRHMKIKGVCCHIDTAGVGIGVPDSIKAELAAKIKDMGANAVRIAHCPPSEEFLNICDSLGLLVYAETRRMSSAPEDIDVLRAMVRLCRNHPSVFLWGIGNEEIFSQHRPETARTTITMKSEIKKLDPTRPVTSAVVCWDGIQRYDSAEKYIDVTKQLDVMGFNYCRTAWDDYHRRMPDQPVIVTEESSNGSTRGCFGTDETAGQYFPFDKDNSKKCKVGVKADRYELGETAWRAVAERNYIAGEFIWTAFDYRGEPTPLKGKVVSSQFGVMDYCGMPKDGYYYFASWWSDKDILHVFPNGSRELKSEDVYCYTNADEAELFADGVSLGKKTVERNWYVKWENVSCSPGGLTVKGYKNGRPVSEKTAPATGEPLSLCISCAKIVKKGETVPIGIHIADKNGNVVPDACNSLHFKTDGGTLIGTGNGNPADTDSEKEPYRRAFNGFCRVLVKADGKNITLRAEADGLKTAECKITVIK</sequence>
<proteinExistence type="inferred from homology"/>
<evidence type="ECO:0000259" key="4">
    <source>
        <dbReference type="Pfam" id="PF00703"/>
    </source>
</evidence>
<dbReference type="GO" id="GO:0004553">
    <property type="term" value="F:hydrolase activity, hydrolyzing O-glycosyl compounds"/>
    <property type="evidence" value="ECO:0007669"/>
    <property type="project" value="InterPro"/>
</dbReference>
<reference evidence="9" key="2">
    <citation type="journal article" date="2021" name="PeerJ">
        <title>Extensive microbial diversity within the chicken gut microbiome revealed by metagenomics and culture.</title>
        <authorList>
            <person name="Gilroy R."/>
            <person name="Ravi A."/>
            <person name="Getino M."/>
            <person name="Pursley I."/>
            <person name="Horton D.L."/>
            <person name="Alikhan N.F."/>
            <person name="Baker D."/>
            <person name="Gharbi K."/>
            <person name="Hall N."/>
            <person name="Watson M."/>
            <person name="Adriaenssens E.M."/>
            <person name="Foster-Nyarko E."/>
            <person name="Jarju S."/>
            <person name="Secka A."/>
            <person name="Antonio M."/>
            <person name="Oren A."/>
            <person name="Chaudhuri R.R."/>
            <person name="La Ragione R."/>
            <person name="Hildebrand F."/>
            <person name="Pallen M.J."/>
        </authorList>
    </citation>
    <scope>NUCLEOTIDE SEQUENCE</scope>
    <source>
        <strain evidence="9">CHK181-108</strain>
    </source>
</reference>
<evidence type="ECO:0000313" key="10">
    <source>
        <dbReference type="Proteomes" id="UP000824165"/>
    </source>
</evidence>
<evidence type="ECO:0000256" key="2">
    <source>
        <dbReference type="ARBA" id="ARBA00022801"/>
    </source>
</evidence>
<organism evidence="9 10">
    <name type="scientific">Candidatus Ornithomonoglobus intestinigallinarum</name>
    <dbReference type="NCBI Taxonomy" id="2840894"/>
    <lineage>
        <taxon>Bacteria</taxon>
        <taxon>Bacillati</taxon>
        <taxon>Bacillota</taxon>
        <taxon>Clostridia</taxon>
        <taxon>Candidatus Ornithomonoglobus</taxon>
    </lineage>
</organism>
<dbReference type="Gene3D" id="2.60.120.260">
    <property type="entry name" value="Galactose-binding domain-like"/>
    <property type="match status" value="1"/>
</dbReference>
<feature type="domain" description="DUF4982" evidence="7">
    <location>
        <begin position="626"/>
        <end position="679"/>
    </location>
</feature>
<dbReference type="Proteomes" id="UP000824165">
    <property type="component" value="Unassembled WGS sequence"/>
</dbReference>
<feature type="domain" description="Glycoside hydrolase family 2 catalytic" evidence="5">
    <location>
        <begin position="394"/>
        <end position="504"/>
    </location>
</feature>
<dbReference type="InterPro" id="IPR032311">
    <property type="entry name" value="DUF4982"/>
</dbReference>
<accession>A0A9D1H3X4</accession>
<dbReference type="SUPFAM" id="SSF51445">
    <property type="entry name" value="(Trans)glycosidases"/>
    <property type="match status" value="1"/>
</dbReference>
<evidence type="ECO:0000259" key="5">
    <source>
        <dbReference type="Pfam" id="PF02836"/>
    </source>
</evidence>
<dbReference type="EMBL" id="DVLU01000044">
    <property type="protein sequence ID" value="HIT85212.1"/>
    <property type="molecule type" value="Genomic_DNA"/>
</dbReference>
<dbReference type="PANTHER" id="PTHR42732:SF1">
    <property type="entry name" value="BETA-MANNOSIDASE"/>
    <property type="match status" value="1"/>
</dbReference>
<comment type="similarity">
    <text evidence="1">Belongs to the glycosyl hydrolase 2 family.</text>
</comment>
<gene>
    <name evidence="9" type="ORF">IAA60_04800</name>
</gene>
<evidence type="ECO:0000256" key="3">
    <source>
        <dbReference type="ARBA" id="ARBA00023295"/>
    </source>
</evidence>
<evidence type="ECO:0000256" key="1">
    <source>
        <dbReference type="ARBA" id="ARBA00007401"/>
    </source>
</evidence>
<reference evidence="9" key="1">
    <citation type="submission" date="2020-10" db="EMBL/GenBank/DDBJ databases">
        <authorList>
            <person name="Gilroy R."/>
        </authorList>
    </citation>
    <scope>NUCLEOTIDE SEQUENCE</scope>
    <source>
        <strain evidence="9">CHK181-108</strain>
    </source>
</reference>
<dbReference type="GO" id="GO:0005975">
    <property type="term" value="P:carbohydrate metabolic process"/>
    <property type="evidence" value="ECO:0007669"/>
    <property type="project" value="InterPro"/>
</dbReference>
<dbReference type="InterPro" id="IPR013783">
    <property type="entry name" value="Ig-like_fold"/>
</dbReference>
<dbReference type="Gene3D" id="3.20.20.80">
    <property type="entry name" value="Glycosidases"/>
    <property type="match status" value="1"/>
</dbReference>
<dbReference type="AlphaFoldDB" id="A0A9D1H3X4"/>